<evidence type="ECO:0000256" key="1">
    <source>
        <dbReference type="ARBA" id="ARBA00006817"/>
    </source>
</evidence>
<evidence type="ECO:0000259" key="2">
    <source>
        <dbReference type="Pfam" id="PF08327"/>
    </source>
</evidence>
<dbReference type="Gene3D" id="3.30.530.20">
    <property type="match status" value="1"/>
</dbReference>
<feature type="domain" description="Activator of Hsp90 ATPase homologue 1/2-like C-terminal" evidence="2">
    <location>
        <begin position="37"/>
        <end position="133"/>
    </location>
</feature>
<dbReference type="InterPro" id="IPR023393">
    <property type="entry name" value="START-like_dom_sf"/>
</dbReference>
<reference evidence="3 4" key="1">
    <citation type="journal article" date="2019" name="Int. J. Syst. Evol. Microbiol.">
        <title>The Global Catalogue of Microorganisms (GCM) 10K type strain sequencing project: providing services to taxonomists for standard genome sequencing and annotation.</title>
        <authorList>
            <consortium name="The Broad Institute Genomics Platform"/>
            <consortium name="The Broad Institute Genome Sequencing Center for Infectious Disease"/>
            <person name="Wu L."/>
            <person name="Ma J."/>
        </authorList>
    </citation>
    <scope>NUCLEOTIDE SEQUENCE [LARGE SCALE GENOMIC DNA]</scope>
    <source>
        <strain evidence="3 4">JCM 14902</strain>
    </source>
</reference>
<protein>
    <submittedName>
        <fullName evidence="3">SRPBCC domain-containing protein</fullName>
    </submittedName>
</protein>
<dbReference type="Pfam" id="PF08327">
    <property type="entry name" value="AHSA1"/>
    <property type="match status" value="1"/>
</dbReference>
<sequence length="226" mass="23988">MVDVNAQIQAVTRGVQTTEVDGEPARMQTVEQTYPSPIDDVWDSVTSAERIPRWFLPVSGDLRLGGHYQLEGNAGGVVEECVPPNAGTARYRITWTYGGGGDTWVTVRLTEISEQETLLELEHVAKVADVPDELWAQFGPSATGIGWDSGFLGLALHLGSAADGPTPEEGAAWMLSDEGKQFARGSADAWAAAQVEDGTAADVAARAAEATYLMYTGQSGSAMPES</sequence>
<evidence type="ECO:0000313" key="4">
    <source>
        <dbReference type="Proteomes" id="UP001500326"/>
    </source>
</evidence>
<organism evidence="3 4">
    <name type="scientific">Microbacterium pumilum</name>
    <dbReference type="NCBI Taxonomy" id="344165"/>
    <lineage>
        <taxon>Bacteria</taxon>
        <taxon>Bacillati</taxon>
        <taxon>Actinomycetota</taxon>
        <taxon>Actinomycetes</taxon>
        <taxon>Micrococcales</taxon>
        <taxon>Microbacteriaceae</taxon>
        <taxon>Microbacterium</taxon>
    </lineage>
</organism>
<proteinExistence type="inferred from homology"/>
<dbReference type="EMBL" id="BAAAOH010000001">
    <property type="protein sequence ID" value="GAA1997718.1"/>
    <property type="molecule type" value="Genomic_DNA"/>
</dbReference>
<keyword evidence="4" id="KW-1185">Reference proteome</keyword>
<evidence type="ECO:0000313" key="3">
    <source>
        <dbReference type="EMBL" id="GAA1997718.1"/>
    </source>
</evidence>
<comment type="caution">
    <text evidence="3">The sequence shown here is derived from an EMBL/GenBank/DDBJ whole genome shotgun (WGS) entry which is preliminary data.</text>
</comment>
<dbReference type="Proteomes" id="UP001500326">
    <property type="component" value="Unassembled WGS sequence"/>
</dbReference>
<dbReference type="SUPFAM" id="SSF55961">
    <property type="entry name" value="Bet v1-like"/>
    <property type="match status" value="1"/>
</dbReference>
<dbReference type="RefSeq" id="WP_344066242.1">
    <property type="nucleotide sequence ID" value="NZ_BAAAOH010000001.1"/>
</dbReference>
<comment type="similarity">
    <text evidence="1">Belongs to the AHA1 family.</text>
</comment>
<gene>
    <name evidence="3" type="ORF">GCM10009777_38540</name>
</gene>
<name>A0ABN2T451_9MICO</name>
<dbReference type="InterPro" id="IPR013538">
    <property type="entry name" value="ASHA1/2-like_C"/>
</dbReference>
<accession>A0ABN2T451</accession>